<evidence type="ECO:0000256" key="2">
    <source>
        <dbReference type="ARBA" id="ARBA00022475"/>
    </source>
</evidence>
<proteinExistence type="predicted"/>
<evidence type="ECO:0000256" key="6">
    <source>
        <dbReference type="SAM" id="Phobius"/>
    </source>
</evidence>
<feature type="transmembrane region" description="Helical" evidence="6">
    <location>
        <begin position="205"/>
        <end position="225"/>
    </location>
</feature>
<dbReference type="PANTHER" id="PTHR32196">
    <property type="entry name" value="ABC TRANSPORTER PERMEASE PROTEIN YPHD-RELATED-RELATED"/>
    <property type="match status" value="1"/>
</dbReference>
<evidence type="ECO:0000313" key="8">
    <source>
        <dbReference type="Proteomes" id="UP000198506"/>
    </source>
</evidence>
<name>A0AA94HKG2_9MICO</name>
<evidence type="ECO:0000256" key="5">
    <source>
        <dbReference type="ARBA" id="ARBA00023136"/>
    </source>
</evidence>
<dbReference type="GO" id="GO:0022857">
    <property type="term" value="F:transmembrane transporter activity"/>
    <property type="evidence" value="ECO:0007669"/>
    <property type="project" value="InterPro"/>
</dbReference>
<keyword evidence="5 6" id="KW-0472">Membrane</keyword>
<gene>
    <name evidence="7" type="ORF">SAMN04487783_0405</name>
</gene>
<comment type="subcellular location">
    <subcellularLocation>
        <location evidence="1">Cell membrane</location>
        <topology evidence="1">Multi-pass membrane protein</topology>
    </subcellularLocation>
</comment>
<evidence type="ECO:0000256" key="4">
    <source>
        <dbReference type="ARBA" id="ARBA00022989"/>
    </source>
</evidence>
<protein>
    <submittedName>
        <fullName evidence="7">Monosaccharide ABC transporter membrane protein, CUT2 family</fullName>
    </submittedName>
</protein>
<feature type="transmembrane region" description="Helical" evidence="6">
    <location>
        <begin position="82"/>
        <end position="105"/>
    </location>
</feature>
<keyword evidence="3 6" id="KW-0812">Transmembrane</keyword>
<sequence length="308" mass="30699">MVFAIMVTVFSILNPRYFSTASFGNIMQDFAPVMLMAIGQTFVIITGGIDLSVGAVLGLSGVSAALTVRATTANGIDPGLSIAAGIGTALLVGVLVGVINGLLVTRVNLAPFIATLATMGACMGTTLVVTGGVQIAGAPAEVVQIGNTRYLDVFTAPLLVALVILVVAAVVLSKTRFGRHTYAIGSNVFAARVAGINVKRHLMKVYVLGGVLASIAGLFVYFRLGSGSPASGRGGELQAIAAAVIGGVSLMGGLGRVTGAALGALITASVLSGLILIGVEPNAQQIVVGALIAVAVAVQGIGRSNAGS</sequence>
<dbReference type="CDD" id="cd06579">
    <property type="entry name" value="TM_PBP1_transp_AraH_like"/>
    <property type="match status" value="1"/>
</dbReference>
<dbReference type="Proteomes" id="UP000198506">
    <property type="component" value="Unassembled WGS sequence"/>
</dbReference>
<feature type="transmembrane region" description="Helical" evidence="6">
    <location>
        <begin position="153"/>
        <end position="172"/>
    </location>
</feature>
<organism evidence="7 8">
    <name type="scientific">Agrococcus baldri</name>
    <dbReference type="NCBI Taxonomy" id="153730"/>
    <lineage>
        <taxon>Bacteria</taxon>
        <taxon>Bacillati</taxon>
        <taxon>Actinomycetota</taxon>
        <taxon>Actinomycetes</taxon>
        <taxon>Micrococcales</taxon>
        <taxon>Microbacteriaceae</taxon>
        <taxon>Agrococcus</taxon>
    </lineage>
</organism>
<comment type="caution">
    <text evidence="7">The sequence shown here is derived from an EMBL/GenBank/DDBJ whole genome shotgun (WGS) entry which is preliminary data.</text>
</comment>
<keyword evidence="8" id="KW-1185">Reference proteome</keyword>
<dbReference type="InterPro" id="IPR001851">
    <property type="entry name" value="ABC_transp_permease"/>
</dbReference>
<reference evidence="7 8" key="1">
    <citation type="submission" date="2016-10" db="EMBL/GenBank/DDBJ databases">
        <authorList>
            <person name="Varghese N."/>
            <person name="Submissions S."/>
        </authorList>
    </citation>
    <scope>NUCLEOTIDE SEQUENCE [LARGE SCALE GENOMIC DNA]</scope>
    <source>
        <strain evidence="7 8">IAM 15147</strain>
    </source>
</reference>
<accession>A0AA94HKG2</accession>
<dbReference type="PANTHER" id="PTHR32196:SF72">
    <property type="entry name" value="RIBOSE IMPORT PERMEASE PROTEIN RBSC"/>
    <property type="match status" value="1"/>
</dbReference>
<evidence type="ECO:0000256" key="3">
    <source>
        <dbReference type="ARBA" id="ARBA00022692"/>
    </source>
</evidence>
<keyword evidence="2" id="KW-1003">Cell membrane</keyword>
<dbReference type="EMBL" id="FOZN01000001">
    <property type="protein sequence ID" value="SFR99967.1"/>
    <property type="molecule type" value="Genomic_DNA"/>
</dbReference>
<dbReference type="Pfam" id="PF02653">
    <property type="entry name" value="BPD_transp_2"/>
    <property type="match status" value="1"/>
</dbReference>
<feature type="transmembrane region" description="Helical" evidence="6">
    <location>
        <begin position="112"/>
        <end position="133"/>
    </location>
</feature>
<keyword evidence="4 6" id="KW-1133">Transmembrane helix</keyword>
<feature type="transmembrane region" description="Helical" evidence="6">
    <location>
        <begin position="285"/>
        <end position="302"/>
    </location>
</feature>
<dbReference type="AlphaFoldDB" id="A0AA94HKG2"/>
<evidence type="ECO:0000256" key="1">
    <source>
        <dbReference type="ARBA" id="ARBA00004651"/>
    </source>
</evidence>
<feature type="transmembrane region" description="Helical" evidence="6">
    <location>
        <begin position="261"/>
        <end position="279"/>
    </location>
</feature>
<evidence type="ECO:0000313" key="7">
    <source>
        <dbReference type="EMBL" id="SFR99967.1"/>
    </source>
</evidence>
<dbReference type="GO" id="GO:0005886">
    <property type="term" value="C:plasma membrane"/>
    <property type="evidence" value="ECO:0007669"/>
    <property type="project" value="UniProtKB-SubCell"/>
</dbReference>
<dbReference type="RefSeq" id="WP_092915358.1">
    <property type="nucleotide sequence ID" value="NZ_FOZN01000001.1"/>
</dbReference>